<proteinExistence type="predicted"/>
<evidence type="ECO:0000313" key="1">
    <source>
        <dbReference type="EMBL" id="WVZ25681.1"/>
    </source>
</evidence>
<name>A0AAQ3SET5_VIGMU</name>
<sequence length="157" mass="18067">KGKRSHCKGSGRLSSSSRQYSTKLNYIPNSHHKRKTFNIFIKNSGRYAEIVMCVINYSEVTTRIRARVPALCFLGKHALCFLGKCGFDNSANDIYGANDIYAPTQIFRNVSQWHNHLAVTTRSNYCISHSLFQFETLNPKELKANQFNSFPRKVFFF</sequence>
<keyword evidence="2" id="KW-1185">Reference proteome</keyword>
<feature type="non-terminal residue" evidence="1">
    <location>
        <position position="1"/>
    </location>
</feature>
<evidence type="ECO:0000313" key="2">
    <source>
        <dbReference type="Proteomes" id="UP001374535"/>
    </source>
</evidence>
<gene>
    <name evidence="1" type="ORF">V8G54_004225</name>
</gene>
<protein>
    <submittedName>
        <fullName evidence="1">Uncharacterized protein</fullName>
    </submittedName>
</protein>
<dbReference type="Proteomes" id="UP001374535">
    <property type="component" value="Chromosome 1"/>
</dbReference>
<feature type="non-terminal residue" evidence="1">
    <location>
        <position position="157"/>
    </location>
</feature>
<reference evidence="1 2" key="1">
    <citation type="journal article" date="2023" name="Life. Sci Alliance">
        <title>Evolutionary insights into 3D genome organization and epigenetic landscape of Vigna mungo.</title>
        <authorList>
            <person name="Junaid A."/>
            <person name="Singh B."/>
            <person name="Bhatia S."/>
        </authorList>
    </citation>
    <scope>NUCLEOTIDE SEQUENCE [LARGE SCALE GENOMIC DNA]</scope>
    <source>
        <strain evidence="1">Urdbean</strain>
    </source>
</reference>
<organism evidence="1 2">
    <name type="scientific">Vigna mungo</name>
    <name type="common">Black gram</name>
    <name type="synonym">Phaseolus mungo</name>
    <dbReference type="NCBI Taxonomy" id="3915"/>
    <lineage>
        <taxon>Eukaryota</taxon>
        <taxon>Viridiplantae</taxon>
        <taxon>Streptophyta</taxon>
        <taxon>Embryophyta</taxon>
        <taxon>Tracheophyta</taxon>
        <taxon>Spermatophyta</taxon>
        <taxon>Magnoliopsida</taxon>
        <taxon>eudicotyledons</taxon>
        <taxon>Gunneridae</taxon>
        <taxon>Pentapetalae</taxon>
        <taxon>rosids</taxon>
        <taxon>fabids</taxon>
        <taxon>Fabales</taxon>
        <taxon>Fabaceae</taxon>
        <taxon>Papilionoideae</taxon>
        <taxon>50 kb inversion clade</taxon>
        <taxon>NPAAA clade</taxon>
        <taxon>indigoferoid/millettioid clade</taxon>
        <taxon>Phaseoleae</taxon>
        <taxon>Vigna</taxon>
    </lineage>
</organism>
<dbReference type="AlphaFoldDB" id="A0AAQ3SET5"/>
<dbReference type="EMBL" id="CP144700">
    <property type="protein sequence ID" value="WVZ25681.1"/>
    <property type="molecule type" value="Genomic_DNA"/>
</dbReference>
<accession>A0AAQ3SET5</accession>